<sequence length="235" mass="25409">MKRIVWTAFLAVVAVFACGAQLDRAARRQPALVSVVPAPFRNFAQESVTLATVRSAEPSVALAEARLLVSRSPAPAEHLTLLAIAEERSGDRADSARLIQRAAQRGWRDPIAQQAMFDIALGAGDQVEASRRLAALWALQEEQAPLKDMGQRLMARPEGRKALADALVAGGNWTIPFLRSVAAEPTADALETVELALRNGAMFDCKVAPQLKAIYKAKAAKKDGALFDRCTRKRA</sequence>
<dbReference type="RefSeq" id="WP_144907867.1">
    <property type="nucleotide sequence ID" value="NZ_JACHOA010000011.1"/>
</dbReference>
<dbReference type="EMBL" id="JACHOA010000011">
    <property type="protein sequence ID" value="MBB4615746.1"/>
    <property type="molecule type" value="Genomic_DNA"/>
</dbReference>
<name>A0A7W7AF79_9SPHN</name>
<organism evidence="2 3">
    <name type="scientific">Novosphingobium taihuense</name>
    <dbReference type="NCBI Taxonomy" id="260085"/>
    <lineage>
        <taxon>Bacteria</taxon>
        <taxon>Pseudomonadati</taxon>
        <taxon>Pseudomonadota</taxon>
        <taxon>Alphaproteobacteria</taxon>
        <taxon>Sphingomonadales</taxon>
        <taxon>Sphingomonadaceae</taxon>
        <taxon>Novosphingobium</taxon>
    </lineage>
</organism>
<dbReference type="Proteomes" id="UP000538566">
    <property type="component" value="Unassembled WGS sequence"/>
</dbReference>
<dbReference type="OrthoDB" id="7505978at2"/>
<keyword evidence="1" id="KW-0732">Signal</keyword>
<keyword evidence="3" id="KW-1185">Reference proteome</keyword>
<comment type="caution">
    <text evidence="2">The sequence shown here is derived from an EMBL/GenBank/DDBJ whole genome shotgun (WGS) entry which is preliminary data.</text>
</comment>
<evidence type="ECO:0000313" key="3">
    <source>
        <dbReference type="Proteomes" id="UP000538566"/>
    </source>
</evidence>
<dbReference type="PROSITE" id="PS51257">
    <property type="entry name" value="PROKAR_LIPOPROTEIN"/>
    <property type="match status" value="1"/>
</dbReference>
<evidence type="ECO:0008006" key="4">
    <source>
        <dbReference type="Google" id="ProtNLM"/>
    </source>
</evidence>
<protein>
    <recommendedName>
        <fullName evidence="4">Tetratricopeptide repeat protein</fullName>
    </recommendedName>
</protein>
<evidence type="ECO:0000313" key="2">
    <source>
        <dbReference type="EMBL" id="MBB4615746.1"/>
    </source>
</evidence>
<evidence type="ECO:0000256" key="1">
    <source>
        <dbReference type="SAM" id="SignalP"/>
    </source>
</evidence>
<dbReference type="AlphaFoldDB" id="A0A7W7AF79"/>
<reference evidence="2 3" key="1">
    <citation type="submission" date="2020-08" db="EMBL/GenBank/DDBJ databases">
        <title>Genomic Encyclopedia of Type Strains, Phase IV (KMG-IV): sequencing the most valuable type-strain genomes for metagenomic binning, comparative biology and taxonomic classification.</title>
        <authorList>
            <person name="Goeker M."/>
        </authorList>
    </citation>
    <scope>NUCLEOTIDE SEQUENCE [LARGE SCALE GENOMIC DNA]</scope>
    <source>
        <strain evidence="2 3">DSM 17507</strain>
    </source>
</reference>
<proteinExistence type="predicted"/>
<accession>A0A7W7AF79</accession>
<feature type="chain" id="PRO_5031452850" description="Tetratricopeptide repeat protein" evidence="1">
    <location>
        <begin position="20"/>
        <end position="235"/>
    </location>
</feature>
<feature type="signal peptide" evidence="1">
    <location>
        <begin position="1"/>
        <end position="19"/>
    </location>
</feature>
<gene>
    <name evidence="2" type="ORF">GGR37_004050</name>
</gene>